<evidence type="ECO:0000313" key="1">
    <source>
        <dbReference type="EMBL" id="GAA4834159.1"/>
    </source>
</evidence>
<accession>A0ABP9DD06</accession>
<dbReference type="EMBL" id="BAABJX010000029">
    <property type="protein sequence ID" value="GAA4834159.1"/>
    <property type="molecule type" value="Genomic_DNA"/>
</dbReference>
<keyword evidence="2" id="KW-1185">Reference proteome</keyword>
<evidence type="ECO:0000313" key="2">
    <source>
        <dbReference type="Proteomes" id="UP001500298"/>
    </source>
</evidence>
<organism evidence="1 2">
    <name type="scientific">Algivirga pacifica</name>
    <dbReference type="NCBI Taxonomy" id="1162670"/>
    <lineage>
        <taxon>Bacteria</taxon>
        <taxon>Pseudomonadati</taxon>
        <taxon>Bacteroidota</taxon>
        <taxon>Cytophagia</taxon>
        <taxon>Cytophagales</taxon>
        <taxon>Flammeovirgaceae</taxon>
        <taxon>Algivirga</taxon>
    </lineage>
</organism>
<evidence type="ECO:0008006" key="3">
    <source>
        <dbReference type="Google" id="ProtNLM"/>
    </source>
</evidence>
<dbReference type="CDD" id="cd24013">
    <property type="entry name" value="ASKHA_ATPase_BT3980-like"/>
    <property type="match status" value="1"/>
</dbReference>
<sequence>MEDLLLDTLLYKAYANSFDVHNIADYTLCIKVHQSCLSLCIYHEKSHTCLGIEAYETKTNGTPEKLTAFMEDLFSRHAFLNAVFWKEIKVVISHSQYSLIPSELLEEDTELQAFLQLNCSFEPSQHTLVQNELPHSKVTIGFPIANVLYRWFTKFYRNNEVKFYHSSFSILHYLLEIDQAKEYTKTLNLLVAGDQLTFFYKVNSQPVLVNSFTFKSPNDFIYYTLFILEELKLSTKHTAVRIWGDLAEDTPEIQHLKRYAAHLIFGRRPKKINYNYISTDIPEHYAFDLMALMHCK</sequence>
<proteinExistence type="predicted"/>
<name>A0ABP9DD06_9BACT</name>
<dbReference type="RefSeq" id="WP_345371310.1">
    <property type="nucleotide sequence ID" value="NZ_BAABJX010000029.1"/>
</dbReference>
<dbReference type="InterPro" id="IPR024213">
    <property type="entry name" value="DUF3822"/>
</dbReference>
<reference evidence="2" key="1">
    <citation type="journal article" date="2019" name="Int. J. Syst. Evol. Microbiol.">
        <title>The Global Catalogue of Microorganisms (GCM) 10K type strain sequencing project: providing services to taxonomists for standard genome sequencing and annotation.</title>
        <authorList>
            <consortium name="The Broad Institute Genomics Platform"/>
            <consortium name="The Broad Institute Genome Sequencing Center for Infectious Disease"/>
            <person name="Wu L."/>
            <person name="Ma J."/>
        </authorList>
    </citation>
    <scope>NUCLEOTIDE SEQUENCE [LARGE SCALE GENOMIC DNA]</scope>
    <source>
        <strain evidence="2">JCM 18326</strain>
    </source>
</reference>
<dbReference type="Pfam" id="PF12864">
    <property type="entry name" value="DUF3822"/>
    <property type="match status" value="1"/>
</dbReference>
<dbReference type="Gene3D" id="3.30.420.250">
    <property type="match status" value="1"/>
</dbReference>
<dbReference type="Gene3D" id="3.30.420.260">
    <property type="match status" value="1"/>
</dbReference>
<comment type="caution">
    <text evidence="1">The sequence shown here is derived from an EMBL/GenBank/DDBJ whole genome shotgun (WGS) entry which is preliminary data.</text>
</comment>
<protein>
    <recommendedName>
        <fullName evidence="3">DUF3822 domain-containing protein</fullName>
    </recommendedName>
</protein>
<gene>
    <name evidence="1" type="ORF">GCM10023331_19260</name>
</gene>
<dbReference type="Proteomes" id="UP001500298">
    <property type="component" value="Unassembled WGS sequence"/>
</dbReference>